<comment type="subcellular location">
    <subcellularLocation>
        <location evidence="1 3">Cytoplasm</location>
    </subcellularLocation>
</comment>
<dbReference type="PIRSF" id="PIRSF002599">
    <property type="entry name" value="Cold_shock_A"/>
    <property type="match status" value="1"/>
</dbReference>
<dbReference type="SMART" id="SM00357">
    <property type="entry name" value="CSP"/>
    <property type="match status" value="1"/>
</dbReference>
<dbReference type="PANTHER" id="PTHR11544">
    <property type="entry name" value="COLD SHOCK DOMAIN CONTAINING PROTEINS"/>
    <property type="match status" value="1"/>
</dbReference>
<dbReference type="Pfam" id="PF00313">
    <property type="entry name" value="CSD"/>
    <property type="match status" value="1"/>
</dbReference>
<dbReference type="KEGG" id="apra:G3A50_03170"/>
<keyword evidence="6" id="KW-1185">Reference proteome</keyword>
<dbReference type="PROSITE" id="PS51857">
    <property type="entry name" value="CSD_2"/>
    <property type="match status" value="1"/>
</dbReference>
<evidence type="ECO:0000256" key="2">
    <source>
        <dbReference type="ARBA" id="ARBA00022490"/>
    </source>
</evidence>
<dbReference type="RefSeq" id="WP_163073906.1">
    <property type="nucleotide sequence ID" value="NZ_CP048630.1"/>
</dbReference>
<dbReference type="InterPro" id="IPR012340">
    <property type="entry name" value="NA-bd_OB-fold"/>
</dbReference>
<proteinExistence type="predicted"/>
<accession>A0A6P1YHT8</accession>
<dbReference type="InterPro" id="IPR050181">
    <property type="entry name" value="Cold_shock_domain"/>
</dbReference>
<dbReference type="InterPro" id="IPR019844">
    <property type="entry name" value="CSD_CS"/>
</dbReference>
<evidence type="ECO:0000256" key="1">
    <source>
        <dbReference type="ARBA" id="ARBA00004496"/>
    </source>
</evidence>
<evidence type="ECO:0000313" key="5">
    <source>
        <dbReference type="EMBL" id="QIB32819.1"/>
    </source>
</evidence>
<dbReference type="CDD" id="cd04458">
    <property type="entry name" value="CSP_CDS"/>
    <property type="match status" value="1"/>
</dbReference>
<dbReference type="GO" id="GO:0005829">
    <property type="term" value="C:cytosol"/>
    <property type="evidence" value="ECO:0007669"/>
    <property type="project" value="UniProtKB-ARBA"/>
</dbReference>
<dbReference type="PROSITE" id="PS00352">
    <property type="entry name" value="CSD_1"/>
    <property type="match status" value="1"/>
</dbReference>
<evidence type="ECO:0000259" key="4">
    <source>
        <dbReference type="PROSITE" id="PS51857"/>
    </source>
</evidence>
<keyword evidence="2" id="KW-0963">Cytoplasm</keyword>
<evidence type="ECO:0000256" key="3">
    <source>
        <dbReference type="RuleBase" id="RU000408"/>
    </source>
</evidence>
<gene>
    <name evidence="5" type="ORF">G3A50_03170</name>
</gene>
<protein>
    <submittedName>
        <fullName evidence="5">Cold-shock protein</fullName>
    </submittedName>
</protein>
<dbReference type="Proteomes" id="UP000464751">
    <property type="component" value="Chromosome"/>
</dbReference>
<sequence length="69" mass="7389">MATGTVKWFNGQKGYGFIQPDQGGPDVFVHISAVERSGLMGLTDGQKVSYEIESDRRSGKQSAANLKAA</sequence>
<dbReference type="InterPro" id="IPR012156">
    <property type="entry name" value="Cold_shock_CspA"/>
</dbReference>
<dbReference type="Gene3D" id="2.40.50.140">
    <property type="entry name" value="Nucleic acid-binding proteins"/>
    <property type="match status" value="1"/>
</dbReference>
<dbReference type="FunFam" id="2.40.50.140:FF:000006">
    <property type="entry name" value="Cold shock protein CspC"/>
    <property type="match status" value="1"/>
</dbReference>
<reference evidence="5 6" key="1">
    <citation type="submission" date="2020-02" db="EMBL/GenBank/DDBJ databases">
        <authorList>
            <person name="Li G."/>
        </authorList>
    </citation>
    <scope>NUCLEOTIDE SEQUENCE [LARGE SCALE GENOMIC DNA]</scope>
    <source>
        <strain evidence="5 6">DSM 102029</strain>
    </source>
</reference>
<dbReference type="GO" id="GO:0003676">
    <property type="term" value="F:nucleic acid binding"/>
    <property type="evidence" value="ECO:0007669"/>
    <property type="project" value="InterPro"/>
</dbReference>
<dbReference type="SUPFAM" id="SSF50249">
    <property type="entry name" value="Nucleic acid-binding proteins"/>
    <property type="match status" value="1"/>
</dbReference>
<dbReference type="AlphaFoldDB" id="A0A6P1YHT8"/>
<organism evidence="5 6">
    <name type="scientific">Ancylobacter pratisalsi</name>
    <dbReference type="NCBI Taxonomy" id="1745854"/>
    <lineage>
        <taxon>Bacteria</taxon>
        <taxon>Pseudomonadati</taxon>
        <taxon>Pseudomonadota</taxon>
        <taxon>Alphaproteobacteria</taxon>
        <taxon>Hyphomicrobiales</taxon>
        <taxon>Xanthobacteraceae</taxon>
        <taxon>Ancylobacter</taxon>
    </lineage>
</organism>
<evidence type="ECO:0000313" key="6">
    <source>
        <dbReference type="Proteomes" id="UP000464751"/>
    </source>
</evidence>
<dbReference type="InterPro" id="IPR002059">
    <property type="entry name" value="CSP_DNA-bd"/>
</dbReference>
<name>A0A6P1YHT8_9HYPH</name>
<dbReference type="InterPro" id="IPR011129">
    <property type="entry name" value="CSD"/>
</dbReference>
<dbReference type="PRINTS" id="PR00050">
    <property type="entry name" value="COLDSHOCK"/>
</dbReference>
<dbReference type="EMBL" id="CP048630">
    <property type="protein sequence ID" value="QIB32819.1"/>
    <property type="molecule type" value="Genomic_DNA"/>
</dbReference>
<feature type="domain" description="CSD" evidence="4">
    <location>
        <begin position="1"/>
        <end position="68"/>
    </location>
</feature>